<reference evidence="2" key="1">
    <citation type="journal article" date="2019" name="Int. J. Syst. Evol. Microbiol.">
        <title>The Global Catalogue of Microorganisms (GCM) 10K type strain sequencing project: providing services to taxonomists for standard genome sequencing and annotation.</title>
        <authorList>
            <consortium name="The Broad Institute Genomics Platform"/>
            <consortium name="The Broad Institute Genome Sequencing Center for Infectious Disease"/>
            <person name="Wu L."/>
            <person name="Ma J."/>
        </authorList>
    </citation>
    <scope>NUCLEOTIDE SEQUENCE [LARGE SCALE GENOMIC DNA]</scope>
    <source>
        <strain evidence="2">ZS-35-S2</strain>
    </source>
</reference>
<keyword evidence="2" id="KW-1185">Reference proteome</keyword>
<evidence type="ECO:0000313" key="1">
    <source>
        <dbReference type="EMBL" id="MFC6021919.1"/>
    </source>
</evidence>
<protein>
    <submittedName>
        <fullName evidence="1">Uncharacterized protein</fullName>
    </submittedName>
</protein>
<proteinExistence type="predicted"/>
<dbReference type="EMBL" id="JBHSPR010000054">
    <property type="protein sequence ID" value="MFC6021919.1"/>
    <property type="molecule type" value="Genomic_DNA"/>
</dbReference>
<gene>
    <name evidence="1" type="ORF">ACFP2T_37880</name>
</gene>
<organism evidence="1 2">
    <name type="scientific">Plantactinospora solaniradicis</name>
    <dbReference type="NCBI Taxonomy" id="1723736"/>
    <lineage>
        <taxon>Bacteria</taxon>
        <taxon>Bacillati</taxon>
        <taxon>Actinomycetota</taxon>
        <taxon>Actinomycetes</taxon>
        <taxon>Micromonosporales</taxon>
        <taxon>Micromonosporaceae</taxon>
        <taxon>Plantactinospora</taxon>
    </lineage>
</organism>
<comment type="caution">
    <text evidence="1">The sequence shown here is derived from an EMBL/GenBank/DDBJ whole genome shotgun (WGS) entry which is preliminary data.</text>
</comment>
<evidence type="ECO:0000313" key="2">
    <source>
        <dbReference type="Proteomes" id="UP001596203"/>
    </source>
</evidence>
<dbReference type="RefSeq" id="WP_377430788.1">
    <property type="nucleotide sequence ID" value="NZ_JBHSPR010000054.1"/>
</dbReference>
<accession>A0ABW1KM51</accession>
<sequence length="278" mass="29858">MSENLVRVVFFDADTGAQIGRSELPVAQLPESFQTQTTLELAGAAWSVERAEPPTAAEFGATGALALTLRRIESVSPADVLYSLPTICAVLPSVADFPGSGDRVELHEDDWRQVELVSADLTDLVQTELRAVRQSYEQHARRDDDGRVYGFQGIHVRTQPIRPLSASVSRRRLLAALPPSARDRGGIGFRDQRGVVPSSFAVAVGRVLLYGLADGDAVAVLGLHALNAEPGPAPEPQPGLVTGLERAMRSANLVLVDWCRATLVRPSSLSDYLNGRSG</sequence>
<name>A0ABW1KM51_9ACTN</name>
<dbReference type="Proteomes" id="UP001596203">
    <property type="component" value="Unassembled WGS sequence"/>
</dbReference>